<evidence type="ECO:0000313" key="24">
    <source>
        <dbReference type="RefSeq" id="XP_012672816.2"/>
    </source>
</evidence>
<evidence type="ECO:0000313" key="23">
    <source>
        <dbReference type="Proteomes" id="UP000515152"/>
    </source>
</evidence>
<dbReference type="Proteomes" id="UP000515152">
    <property type="component" value="Chromosome 23"/>
</dbReference>
<proteinExistence type="inferred from homology"/>
<dbReference type="CTD" id="5986"/>
<comment type="similarity">
    <text evidence="3">Belongs to the glycosyltransferase 31 family.</text>
</comment>
<dbReference type="GO" id="GO:0033829">
    <property type="term" value="F:O-fucosylpeptide 3-beta-N-acetylglucosaminyltransferase activity"/>
    <property type="evidence" value="ECO:0007669"/>
    <property type="project" value="UniProtKB-EC"/>
</dbReference>
<sequence>MHLSPVGISKLCFLLSLALCAFLMLLIPTLQAPARQGDLPPPLPRPQLRPKPAGARRGLGAEVLPPGGAHPNKTTLSQRVTLATSPQTPNERTAAELRSLQGAEDAAAQRRYLGSRSRDPLEPKDIFLAIKTTKKYHKSRLELLFQTWISRAKEQTFIFTDGEDKELRKKPGLNVINTNCSAAHTRQALCCKMSVEYDKFIESQKKWFCHVDDDNYVVLPSLLRLLASYSHTQDVYLGRPSLDHPIEAAERVKSDGSVSVKFWFATGGAGFCISRGLALKMSPWASLGNFITTAEKIRLPDDCTIGYIIEALLEVSMTHTHLFHSHLENLQRLPTNSVLDQVTLSYGGFENRRNVVSVGGVFSLAEDPSRFKTIHCLLYPETEWCPIRSHP</sequence>
<evidence type="ECO:0000256" key="9">
    <source>
        <dbReference type="ARBA" id="ARBA00022723"/>
    </source>
</evidence>
<evidence type="ECO:0000256" key="7">
    <source>
        <dbReference type="ARBA" id="ARBA00022679"/>
    </source>
</evidence>
<evidence type="ECO:0000256" key="14">
    <source>
        <dbReference type="ARBA" id="ARBA00023157"/>
    </source>
</evidence>
<evidence type="ECO:0000259" key="22">
    <source>
        <dbReference type="Pfam" id="PF02434"/>
    </source>
</evidence>
<comment type="subcellular location">
    <subcellularLocation>
        <location evidence="2">Golgi apparatus membrane</location>
        <topology evidence="2">Single-pass type II membrane protein</topology>
    </subcellularLocation>
</comment>
<evidence type="ECO:0000256" key="15">
    <source>
        <dbReference type="ARBA" id="ARBA00023180"/>
    </source>
</evidence>
<comment type="catalytic activity">
    <reaction evidence="19">
        <text>3-O-(alpha-L-fucosyl)-L-threonyl-[EGF-like domain protein] + UDP-N-acetyl-alpha-D-glucosamine = 3-O-(N-acetyl-beta-D-glucosaminyl-(1-&gt;3)-alpha-L-fucosyl)-L-threonyl-[EGF-like domain protein] + UDP + H(+)</text>
        <dbReference type="Rhea" id="RHEA:70531"/>
        <dbReference type="Rhea" id="RHEA-COMP:17922"/>
        <dbReference type="Rhea" id="RHEA-COMP:17923"/>
        <dbReference type="ChEBI" id="CHEBI:15378"/>
        <dbReference type="ChEBI" id="CHEBI:57705"/>
        <dbReference type="ChEBI" id="CHEBI:58223"/>
        <dbReference type="ChEBI" id="CHEBI:189631"/>
        <dbReference type="ChEBI" id="CHEBI:189634"/>
        <dbReference type="EC" id="2.4.1.222"/>
    </reaction>
</comment>
<name>A0A6P3VI62_CLUHA</name>
<evidence type="ECO:0000256" key="18">
    <source>
        <dbReference type="ARBA" id="ARBA00047713"/>
    </source>
</evidence>
<dbReference type="GO" id="GO:0000139">
    <property type="term" value="C:Golgi membrane"/>
    <property type="evidence" value="ECO:0007669"/>
    <property type="project" value="UniProtKB-SubCell"/>
</dbReference>
<dbReference type="GeneTree" id="ENSGT00940000160801"/>
<evidence type="ECO:0000256" key="5">
    <source>
        <dbReference type="ARBA" id="ARBA00022473"/>
    </source>
</evidence>
<dbReference type="PANTHER" id="PTHR10811">
    <property type="entry name" value="FRINGE-RELATED"/>
    <property type="match status" value="1"/>
</dbReference>
<dbReference type="OrthoDB" id="8959630at2759"/>
<keyword evidence="7" id="KW-0808">Transferase</keyword>
<evidence type="ECO:0000256" key="20">
    <source>
        <dbReference type="SAM" id="MobiDB-lite"/>
    </source>
</evidence>
<comment type="cofactor">
    <cofactor evidence="1">
        <name>Mn(2+)</name>
        <dbReference type="ChEBI" id="CHEBI:29035"/>
    </cofactor>
</comment>
<dbReference type="Pfam" id="PF02434">
    <property type="entry name" value="Fringe"/>
    <property type="match status" value="1"/>
</dbReference>
<evidence type="ECO:0000256" key="21">
    <source>
        <dbReference type="SAM" id="SignalP"/>
    </source>
</evidence>
<evidence type="ECO:0000256" key="17">
    <source>
        <dbReference type="ARBA" id="ARBA00029637"/>
    </source>
</evidence>
<keyword evidence="5" id="KW-0217">Developmental protein</keyword>
<evidence type="ECO:0000256" key="11">
    <source>
        <dbReference type="ARBA" id="ARBA00022989"/>
    </source>
</evidence>
<dbReference type="AlphaFoldDB" id="A0A6P3VI62"/>
<evidence type="ECO:0000256" key="3">
    <source>
        <dbReference type="ARBA" id="ARBA00008661"/>
    </source>
</evidence>
<feature type="region of interest" description="Disordered" evidence="20">
    <location>
        <begin position="34"/>
        <end position="102"/>
    </location>
</feature>
<keyword evidence="6" id="KW-0328">Glycosyltransferase</keyword>
<dbReference type="Gene3D" id="3.90.550.50">
    <property type="match status" value="1"/>
</dbReference>
<keyword evidence="13" id="KW-0472">Membrane</keyword>
<reference evidence="24 25" key="1">
    <citation type="submission" date="2025-04" db="UniProtKB">
        <authorList>
            <consortium name="RefSeq"/>
        </authorList>
    </citation>
    <scope>IDENTIFICATION</scope>
</reference>
<evidence type="ECO:0000256" key="4">
    <source>
        <dbReference type="ARBA" id="ARBA00012197"/>
    </source>
</evidence>
<evidence type="ECO:0000256" key="16">
    <source>
        <dbReference type="ARBA" id="ARBA00023211"/>
    </source>
</evidence>
<dbReference type="KEGG" id="char:105891205"/>
<evidence type="ECO:0000256" key="2">
    <source>
        <dbReference type="ARBA" id="ARBA00004323"/>
    </source>
</evidence>
<feature type="domain" description="Fringe-like glycosyltransferase" evidence="22">
    <location>
        <begin position="120"/>
        <end position="370"/>
    </location>
</feature>
<keyword evidence="21" id="KW-0732">Signal</keyword>
<accession>A0A6P3VI62</accession>
<keyword evidence="8" id="KW-0812">Transmembrane</keyword>
<comment type="catalytic activity">
    <reaction evidence="18">
        <text>3-O-(alpha-L-fucosyl)-L-seryl-[EGF-like domain protein] + UDP-N-acetyl-alpha-D-glucosamine = 3-O-(N-acetyl-beta-D-glucosaminyl-(1-&gt;3)-alpha-L-fucosyl)-L-seryl-[EGF-like domain protein] + UDP + H(+)</text>
        <dbReference type="Rhea" id="RHEA:70511"/>
        <dbReference type="Rhea" id="RHEA-COMP:17919"/>
        <dbReference type="Rhea" id="RHEA-COMP:17920"/>
        <dbReference type="ChEBI" id="CHEBI:15378"/>
        <dbReference type="ChEBI" id="CHEBI:57705"/>
        <dbReference type="ChEBI" id="CHEBI:58223"/>
        <dbReference type="ChEBI" id="CHEBI:189632"/>
        <dbReference type="ChEBI" id="CHEBI:189633"/>
        <dbReference type="EC" id="2.4.1.222"/>
    </reaction>
</comment>
<dbReference type="GO" id="GO:0046872">
    <property type="term" value="F:metal ion binding"/>
    <property type="evidence" value="ECO:0007669"/>
    <property type="project" value="UniProtKB-KW"/>
</dbReference>
<keyword evidence="12" id="KW-0333">Golgi apparatus</keyword>
<evidence type="ECO:0000256" key="1">
    <source>
        <dbReference type="ARBA" id="ARBA00001936"/>
    </source>
</evidence>
<evidence type="ECO:0000256" key="12">
    <source>
        <dbReference type="ARBA" id="ARBA00023034"/>
    </source>
</evidence>
<dbReference type="GeneID" id="105891205"/>
<dbReference type="EC" id="2.4.1.222" evidence="4"/>
<evidence type="ECO:0000256" key="19">
    <source>
        <dbReference type="ARBA" id="ARBA00049245"/>
    </source>
</evidence>
<keyword evidence="16" id="KW-0464">Manganese</keyword>
<organism evidence="23 24">
    <name type="scientific">Clupea harengus</name>
    <name type="common">Atlantic herring</name>
    <dbReference type="NCBI Taxonomy" id="7950"/>
    <lineage>
        <taxon>Eukaryota</taxon>
        <taxon>Metazoa</taxon>
        <taxon>Chordata</taxon>
        <taxon>Craniata</taxon>
        <taxon>Vertebrata</taxon>
        <taxon>Euteleostomi</taxon>
        <taxon>Actinopterygii</taxon>
        <taxon>Neopterygii</taxon>
        <taxon>Teleostei</taxon>
        <taxon>Clupei</taxon>
        <taxon>Clupeiformes</taxon>
        <taxon>Clupeoidei</taxon>
        <taxon>Clupeidae</taxon>
        <taxon>Clupea</taxon>
    </lineage>
</organism>
<feature type="compositionally biased region" description="Polar residues" evidence="20">
    <location>
        <begin position="72"/>
        <end position="91"/>
    </location>
</feature>
<evidence type="ECO:0000256" key="8">
    <source>
        <dbReference type="ARBA" id="ARBA00022692"/>
    </source>
</evidence>
<dbReference type="InterPro" id="IPR003378">
    <property type="entry name" value="Fringe-like_glycosylTrfase"/>
</dbReference>
<evidence type="ECO:0000256" key="10">
    <source>
        <dbReference type="ARBA" id="ARBA00022968"/>
    </source>
</evidence>
<evidence type="ECO:0000313" key="25">
    <source>
        <dbReference type="RefSeq" id="XP_012672817.2"/>
    </source>
</evidence>
<evidence type="ECO:0000256" key="6">
    <source>
        <dbReference type="ARBA" id="ARBA00022676"/>
    </source>
</evidence>
<feature type="compositionally biased region" description="Pro residues" evidence="20">
    <location>
        <begin position="39"/>
        <end position="49"/>
    </location>
</feature>
<keyword evidence="11" id="KW-1133">Transmembrane helix</keyword>
<evidence type="ECO:0000256" key="13">
    <source>
        <dbReference type="ARBA" id="ARBA00023136"/>
    </source>
</evidence>
<keyword evidence="10" id="KW-0735">Signal-anchor</keyword>
<protein>
    <recommendedName>
        <fullName evidence="17">O-fucosylpeptide 3-beta-N-acetylglucosaminyltransferase</fullName>
        <ecNumber evidence="4">2.4.1.222</ecNumber>
    </recommendedName>
    <alternativeName>
        <fullName evidence="17">O-fucosylpeptide 3-beta-N-acetylglucosaminyltransferase</fullName>
    </alternativeName>
</protein>
<dbReference type="RefSeq" id="XP_012672817.2">
    <property type="nucleotide sequence ID" value="XM_012817363.3"/>
</dbReference>
<keyword evidence="23" id="KW-1185">Reference proteome</keyword>
<dbReference type="RefSeq" id="XP_012672816.2">
    <property type="nucleotide sequence ID" value="XM_012817362.3"/>
</dbReference>
<keyword evidence="15" id="KW-0325">Glycoprotein</keyword>
<feature type="chain" id="PRO_5044646583" description="O-fucosylpeptide 3-beta-N-acetylglucosaminyltransferase" evidence="21">
    <location>
        <begin position="21"/>
        <end position="391"/>
    </location>
</feature>
<keyword evidence="14" id="KW-1015">Disulfide bond</keyword>
<dbReference type="FunFam" id="3.90.550.50:FF:000003">
    <property type="entry name" value="Beta-1,3-N-acetylglucosaminyltransferase"/>
    <property type="match status" value="1"/>
</dbReference>
<keyword evidence="9" id="KW-0479">Metal-binding</keyword>
<feature type="signal peptide" evidence="21">
    <location>
        <begin position="1"/>
        <end position="20"/>
    </location>
</feature>
<gene>
    <name evidence="24 25" type="primary">rfng</name>
</gene>